<name>A0A917ZID4_9ACTN</name>
<dbReference type="AlphaFoldDB" id="A0A917ZID4"/>
<keyword evidence="2" id="KW-0472">Membrane</keyword>
<proteinExistence type="predicted"/>
<dbReference type="Proteomes" id="UP000641932">
    <property type="component" value="Unassembled WGS sequence"/>
</dbReference>
<dbReference type="EMBL" id="BMMS01000003">
    <property type="protein sequence ID" value="GGO82367.1"/>
    <property type="molecule type" value="Genomic_DNA"/>
</dbReference>
<feature type="region of interest" description="Disordered" evidence="1">
    <location>
        <begin position="1"/>
        <end position="25"/>
    </location>
</feature>
<feature type="region of interest" description="Disordered" evidence="1">
    <location>
        <begin position="143"/>
        <end position="164"/>
    </location>
</feature>
<keyword evidence="4" id="KW-1185">Reference proteome</keyword>
<evidence type="ECO:0000256" key="2">
    <source>
        <dbReference type="SAM" id="Phobius"/>
    </source>
</evidence>
<comment type="caution">
    <text evidence="3">The sequence shown here is derived from an EMBL/GenBank/DDBJ whole genome shotgun (WGS) entry which is preliminary data.</text>
</comment>
<sequence length="164" mass="17082">MRNRRTPRFPKVPPGRPTGSGRPTDVIEGARKVSGGEVAGLIVAVFWAILVAFLAVVLVRLARALRETTRLVAGVADQTVPLLGEAATTLRRTGVQLDRVDAITADAEEVAANASALSGAVQEAIGVPLAKVAAFGYGVRRAAGRSRTSKGRTDDASRVRGSKG</sequence>
<keyword evidence="2" id="KW-1133">Transmembrane helix</keyword>
<reference evidence="3" key="1">
    <citation type="journal article" date="2014" name="Int. J. Syst. Evol. Microbiol.">
        <title>Complete genome sequence of Corynebacterium casei LMG S-19264T (=DSM 44701T), isolated from a smear-ripened cheese.</title>
        <authorList>
            <consortium name="US DOE Joint Genome Institute (JGI-PGF)"/>
            <person name="Walter F."/>
            <person name="Albersmeier A."/>
            <person name="Kalinowski J."/>
            <person name="Ruckert C."/>
        </authorList>
    </citation>
    <scope>NUCLEOTIDE SEQUENCE</scope>
    <source>
        <strain evidence="3">CGMCC 4.7201</strain>
    </source>
</reference>
<organism evidence="3 4">
    <name type="scientific">Wenjunlia tyrosinilytica</name>
    <dbReference type="NCBI Taxonomy" id="1544741"/>
    <lineage>
        <taxon>Bacteria</taxon>
        <taxon>Bacillati</taxon>
        <taxon>Actinomycetota</taxon>
        <taxon>Actinomycetes</taxon>
        <taxon>Kitasatosporales</taxon>
        <taxon>Streptomycetaceae</taxon>
        <taxon>Wenjunlia</taxon>
    </lineage>
</organism>
<keyword evidence="2" id="KW-0812">Transmembrane</keyword>
<dbReference type="Pfam" id="PF06103">
    <property type="entry name" value="DUF948"/>
    <property type="match status" value="1"/>
</dbReference>
<evidence type="ECO:0000313" key="3">
    <source>
        <dbReference type="EMBL" id="GGO82367.1"/>
    </source>
</evidence>
<feature type="transmembrane region" description="Helical" evidence="2">
    <location>
        <begin position="38"/>
        <end position="61"/>
    </location>
</feature>
<evidence type="ECO:0008006" key="5">
    <source>
        <dbReference type="Google" id="ProtNLM"/>
    </source>
</evidence>
<protein>
    <recommendedName>
        <fullName evidence="5">DUF948 domain-containing protein</fullName>
    </recommendedName>
</protein>
<dbReference type="InterPro" id="IPR009293">
    <property type="entry name" value="UPF0478"/>
</dbReference>
<accession>A0A917ZID4</accession>
<gene>
    <name evidence="3" type="ORF">GCM10012280_08800</name>
</gene>
<evidence type="ECO:0000256" key="1">
    <source>
        <dbReference type="SAM" id="MobiDB-lite"/>
    </source>
</evidence>
<reference evidence="3" key="2">
    <citation type="submission" date="2020-09" db="EMBL/GenBank/DDBJ databases">
        <authorList>
            <person name="Sun Q."/>
            <person name="Zhou Y."/>
        </authorList>
    </citation>
    <scope>NUCLEOTIDE SEQUENCE</scope>
    <source>
        <strain evidence="3">CGMCC 4.7201</strain>
    </source>
</reference>
<evidence type="ECO:0000313" key="4">
    <source>
        <dbReference type="Proteomes" id="UP000641932"/>
    </source>
</evidence>